<gene>
    <name evidence="1" type="ORF">GBF38_012762</name>
</gene>
<reference evidence="1" key="1">
    <citation type="submission" date="2020-04" db="EMBL/GenBank/DDBJ databases">
        <title>A chromosome-scale assembly and high-density genetic map of the yellow drum (Nibea albiflora) genome.</title>
        <authorList>
            <person name="Xu D."/>
            <person name="Zhang W."/>
            <person name="Chen R."/>
            <person name="Tan P."/>
            <person name="Wang L."/>
            <person name="Song H."/>
            <person name="Tian L."/>
            <person name="Zhu Q."/>
            <person name="Wang B."/>
        </authorList>
    </citation>
    <scope>NUCLEOTIDE SEQUENCE</scope>
    <source>
        <strain evidence="1">ZJHYS-2018</strain>
    </source>
</reference>
<proteinExistence type="predicted"/>
<dbReference type="EMBL" id="CM024794">
    <property type="protein sequence ID" value="KAG8002307.1"/>
    <property type="molecule type" value="Genomic_DNA"/>
</dbReference>
<sequence>VFHWPTLGAVRGAERTAAALPEEEAPSTERREEREEQLSSPASVSTLSAVCGLESLWRTEN</sequence>
<protein>
    <submittedName>
        <fullName evidence="1">Uncharacterized protein</fullName>
    </submittedName>
</protein>
<evidence type="ECO:0000313" key="2">
    <source>
        <dbReference type="Proteomes" id="UP000805704"/>
    </source>
</evidence>
<feature type="non-terminal residue" evidence="1">
    <location>
        <position position="1"/>
    </location>
</feature>
<accession>A0ACB7EKH5</accession>
<name>A0ACB7EKH5_NIBAL</name>
<dbReference type="Proteomes" id="UP000805704">
    <property type="component" value="Chromosome 6"/>
</dbReference>
<keyword evidence="2" id="KW-1185">Reference proteome</keyword>
<organism evidence="1 2">
    <name type="scientific">Nibea albiflora</name>
    <name type="common">Yellow drum</name>
    <name type="synonym">Corvina albiflora</name>
    <dbReference type="NCBI Taxonomy" id="240163"/>
    <lineage>
        <taxon>Eukaryota</taxon>
        <taxon>Metazoa</taxon>
        <taxon>Chordata</taxon>
        <taxon>Craniata</taxon>
        <taxon>Vertebrata</taxon>
        <taxon>Euteleostomi</taxon>
        <taxon>Actinopterygii</taxon>
        <taxon>Neopterygii</taxon>
        <taxon>Teleostei</taxon>
        <taxon>Neoteleostei</taxon>
        <taxon>Acanthomorphata</taxon>
        <taxon>Eupercaria</taxon>
        <taxon>Sciaenidae</taxon>
        <taxon>Nibea</taxon>
    </lineage>
</organism>
<evidence type="ECO:0000313" key="1">
    <source>
        <dbReference type="EMBL" id="KAG8002307.1"/>
    </source>
</evidence>
<comment type="caution">
    <text evidence="1">The sequence shown here is derived from an EMBL/GenBank/DDBJ whole genome shotgun (WGS) entry which is preliminary data.</text>
</comment>